<organism evidence="3 4">
    <name type="scientific">Vreelandella malpeensis</name>
    <dbReference type="NCBI Taxonomy" id="1172368"/>
    <lineage>
        <taxon>Bacteria</taxon>
        <taxon>Pseudomonadati</taxon>
        <taxon>Pseudomonadota</taxon>
        <taxon>Gammaproteobacteria</taxon>
        <taxon>Oceanospirillales</taxon>
        <taxon>Halomonadaceae</taxon>
        <taxon>Vreelandella</taxon>
    </lineage>
</organism>
<reference evidence="3 4" key="1">
    <citation type="journal article" date="2021" name="Sci. Rep.">
        <title>Genome analysis of a halophilic bacterium Halomonas malpeensis YU-PRIM-29(T) reveals its exopolysaccharide and pigment producing capabilities.</title>
        <authorList>
            <person name="Athmika"/>
            <person name="Ghate S.D."/>
            <person name="Arun A.B."/>
            <person name="Rao S.S."/>
            <person name="Kumar S.T.A."/>
            <person name="Kandiyil M.K."/>
            <person name="Saptami K."/>
            <person name="Rekha P.D."/>
        </authorList>
    </citation>
    <scope>NUCLEOTIDE SEQUENCE [LARGE SCALE GENOMIC DNA]</scope>
    <source>
        <strain evidence="4">prim 29</strain>
    </source>
</reference>
<accession>A0ABS8DPK0</accession>
<keyword evidence="2" id="KW-0732">Signal</keyword>
<dbReference type="Proteomes" id="UP001319882">
    <property type="component" value="Unassembled WGS sequence"/>
</dbReference>
<protein>
    <submittedName>
        <fullName evidence="3">Uncharacterized protein</fullName>
    </submittedName>
</protein>
<feature type="compositionally biased region" description="Polar residues" evidence="1">
    <location>
        <begin position="46"/>
        <end position="62"/>
    </location>
</feature>
<keyword evidence="4" id="KW-1185">Reference proteome</keyword>
<feature type="signal peptide" evidence="2">
    <location>
        <begin position="1"/>
        <end position="26"/>
    </location>
</feature>
<dbReference type="RefSeq" id="WP_227388765.1">
    <property type="nucleotide sequence ID" value="NZ_JBHSCJ010000003.1"/>
</dbReference>
<comment type="caution">
    <text evidence="3">The sequence shown here is derived from an EMBL/GenBank/DDBJ whole genome shotgun (WGS) entry which is preliminary data.</text>
</comment>
<proteinExistence type="predicted"/>
<feature type="chain" id="PRO_5046701353" evidence="2">
    <location>
        <begin position="27"/>
        <end position="105"/>
    </location>
</feature>
<dbReference type="EMBL" id="WHVL01000001">
    <property type="protein sequence ID" value="MCB8888173.1"/>
    <property type="molecule type" value="Genomic_DNA"/>
</dbReference>
<feature type="region of interest" description="Disordered" evidence="1">
    <location>
        <begin position="27"/>
        <end position="105"/>
    </location>
</feature>
<evidence type="ECO:0000256" key="1">
    <source>
        <dbReference type="SAM" id="MobiDB-lite"/>
    </source>
</evidence>
<sequence>MNKDALKKLGILGVSFGLMASPLAFAGMEEGTAPQEPTPHEDTMQDDQGTYQSYETDQQPGATTEYEEEEQEFTYEEEEEEQEFTYEEEEEEQEWDTDSDTDSDS</sequence>
<name>A0ABS8DPK0_9GAMM</name>
<evidence type="ECO:0000256" key="2">
    <source>
        <dbReference type="SAM" id="SignalP"/>
    </source>
</evidence>
<gene>
    <name evidence="3" type="ORF">GEV37_03410</name>
</gene>
<evidence type="ECO:0000313" key="3">
    <source>
        <dbReference type="EMBL" id="MCB8888173.1"/>
    </source>
</evidence>
<evidence type="ECO:0000313" key="4">
    <source>
        <dbReference type="Proteomes" id="UP001319882"/>
    </source>
</evidence>
<feature type="compositionally biased region" description="Acidic residues" evidence="1">
    <location>
        <begin position="65"/>
        <end position="105"/>
    </location>
</feature>